<proteinExistence type="predicted"/>
<sequence length="45" mass="4406">SPTAVHGAVVGGVPATRAGGGLPDEAEEQSASPSSTNVPDRTDEM</sequence>
<dbReference type="AlphaFoldDB" id="W1VJT7"/>
<gene>
    <name evidence="2" type="ORF">Q605_AUC00400G0001</name>
</gene>
<feature type="compositionally biased region" description="Polar residues" evidence="1">
    <location>
        <begin position="29"/>
        <end position="39"/>
    </location>
</feature>
<evidence type="ECO:0000313" key="2">
    <source>
        <dbReference type="EMBL" id="ETJ05991.1"/>
    </source>
</evidence>
<feature type="compositionally biased region" description="Low complexity" evidence="1">
    <location>
        <begin position="1"/>
        <end position="15"/>
    </location>
</feature>
<feature type="non-terminal residue" evidence="2">
    <location>
        <position position="1"/>
    </location>
</feature>
<accession>W1VJT7</accession>
<feature type="region of interest" description="Disordered" evidence="1">
    <location>
        <begin position="1"/>
        <end position="45"/>
    </location>
</feature>
<name>W1VJT7_9ACTO</name>
<dbReference type="EMBL" id="AZLV01000400">
    <property type="protein sequence ID" value="ETJ05991.1"/>
    <property type="molecule type" value="Genomic_DNA"/>
</dbReference>
<comment type="caution">
    <text evidence="2">The sequence shown here is derived from an EMBL/GenBank/DDBJ whole genome shotgun (WGS) entry which is preliminary data.</text>
</comment>
<protein>
    <submittedName>
        <fullName evidence="2">GtrA family protein</fullName>
    </submittedName>
</protein>
<evidence type="ECO:0000256" key="1">
    <source>
        <dbReference type="SAM" id="MobiDB-lite"/>
    </source>
</evidence>
<evidence type="ECO:0000313" key="3">
    <source>
        <dbReference type="Proteomes" id="UP000018852"/>
    </source>
</evidence>
<reference evidence="2 3" key="1">
    <citation type="submission" date="2013-12" db="EMBL/GenBank/DDBJ databases">
        <title>A Varibaculum cambriense genome reconstructed from a premature infant gut community with otherwise low bacterial novelty that shifts toward anaerobic metabolism during the third week of life.</title>
        <authorList>
            <person name="Brown C.T."/>
            <person name="Sharon I."/>
            <person name="Thomas B.C."/>
            <person name="Castelle C.J."/>
            <person name="Morowitz M.J."/>
            <person name="Banfield J.F."/>
        </authorList>
    </citation>
    <scope>NUCLEOTIDE SEQUENCE [LARGE SCALE GENOMIC DNA]</scope>
    <source>
        <strain evidence="3">DORA_12</strain>
    </source>
</reference>
<dbReference type="Proteomes" id="UP000018852">
    <property type="component" value="Unassembled WGS sequence"/>
</dbReference>
<organism evidence="2 3">
    <name type="scientific">Actinomyces urogenitalis DORA_12</name>
    <dbReference type="NCBI Taxonomy" id="1403939"/>
    <lineage>
        <taxon>Bacteria</taxon>
        <taxon>Bacillati</taxon>
        <taxon>Actinomycetota</taxon>
        <taxon>Actinomycetes</taxon>
        <taxon>Actinomycetales</taxon>
        <taxon>Actinomycetaceae</taxon>
        <taxon>Actinomyces</taxon>
    </lineage>
</organism>